<dbReference type="EMBL" id="CP019070">
    <property type="protein sequence ID" value="APW64730.1"/>
    <property type="molecule type" value="Genomic_DNA"/>
</dbReference>
<feature type="transmembrane region" description="Helical" evidence="6">
    <location>
        <begin position="177"/>
        <end position="195"/>
    </location>
</feature>
<dbReference type="STRING" id="1850254.LPB137_02160"/>
<dbReference type="InterPro" id="IPR037185">
    <property type="entry name" value="EmrE-like"/>
</dbReference>
<proteinExistence type="inferred from homology"/>
<dbReference type="InterPro" id="IPR000620">
    <property type="entry name" value="EamA_dom"/>
</dbReference>
<dbReference type="SUPFAM" id="SSF103481">
    <property type="entry name" value="Multidrug resistance efflux transporter EmrE"/>
    <property type="match status" value="2"/>
</dbReference>
<dbReference type="PANTHER" id="PTHR32322:SF2">
    <property type="entry name" value="EAMA DOMAIN-CONTAINING PROTEIN"/>
    <property type="match status" value="1"/>
</dbReference>
<evidence type="ECO:0000256" key="3">
    <source>
        <dbReference type="ARBA" id="ARBA00022692"/>
    </source>
</evidence>
<feature type="transmembrane region" description="Helical" evidence="6">
    <location>
        <begin position="9"/>
        <end position="30"/>
    </location>
</feature>
<reference evidence="8 9" key="1">
    <citation type="submission" date="2017-01" db="EMBL/GenBank/DDBJ databases">
        <title>Genome sequencing of Arcobacter sp. LPB0137.</title>
        <authorList>
            <person name="Lee G.-W."/>
            <person name="Yi H."/>
        </authorList>
    </citation>
    <scope>NUCLEOTIDE SEQUENCE [LARGE SCALE GENOMIC DNA]</scope>
    <source>
        <strain evidence="8 9">LPB0137</strain>
    </source>
</reference>
<dbReference type="Proteomes" id="UP000186074">
    <property type="component" value="Chromosome"/>
</dbReference>
<feature type="domain" description="EamA" evidence="7">
    <location>
        <begin position="149"/>
        <end position="284"/>
    </location>
</feature>
<dbReference type="Pfam" id="PF00892">
    <property type="entry name" value="EamA"/>
    <property type="match status" value="2"/>
</dbReference>
<dbReference type="AlphaFoldDB" id="A0A1P8KJK8"/>
<feature type="domain" description="EamA" evidence="7">
    <location>
        <begin position="10"/>
        <end position="137"/>
    </location>
</feature>
<organism evidence="8 9">
    <name type="scientific">Poseidonibacter parvus</name>
    <dbReference type="NCBI Taxonomy" id="1850254"/>
    <lineage>
        <taxon>Bacteria</taxon>
        <taxon>Pseudomonadati</taxon>
        <taxon>Campylobacterota</taxon>
        <taxon>Epsilonproteobacteria</taxon>
        <taxon>Campylobacterales</taxon>
        <taxon>Arcobacteraceae</taxon>
        <taxon>Poseidonibacter</taxon>
    </lineage>
</organism>
<feature type="transmembrane region" description="Helical" evidence="6">
    <location>
        <begin position="121"/>
        <end position="142"/>
    </location>
</feature>
<keyword evidence="4 6" id="KW-1133">Transmembrane helix</keyword>
<feature type="transmembrane region" description="Helical" evidence="6">
    <location>
        <begin position="265"/>
        <end position="285"/>
    </location>
</feature>
<evidence type="ECO:0000313" key="9">
    <source>
        <dbReference type="Proteomes" id="UP000186074"/>
    </source>
</evidence>
<dbReference type="PANTHER" id="PTHR32322">
    <property type="entry name" value="INNER MEMBRANE TRANSPORTER"/>
    <property type="match status" value="1"/>
</dbReference>
<feature type="transmembrane region" description="Helical" evidence="6">
    <location>
        <begin position="215"/>
        <end position="234"/>
    </location>
</feature>
<sequence>MISNNKTTILALILFVILLWAGNFISIAYLVKEMDVFTALTLRLAFVSLLLSPFLKNLPSFRDLSFLFLAAIAIVPGHFGLLFLSILNTSSVGGVSVLIQLAIPFSIIFAWIIFKDKPSPLRITGLTISFFGIVFLLYDPSLLDSRDAFIMAIASALCLGIYFNIVKKIKNVKSISVIAWTSLLGVPMMYIIMLFNNNTFSSVLEIKDSLTIWAFFYTVIASSIIGHGIWAYLVKTQDISFISPFLLLVPIVAVILSTFTLGEEITFRFIIVSSVIIFGIFLVFISRNSQNNLKD</sequence>
<dbReference type="OrthoDB" id="7158585at2"/>
<protein>
    <recommendedName>
        <fullName evidence="7">EamA domain-containing protein</fullName>
    </recommendedName>
</protein>
<evidence type="ECO:0000256" key="5">
    <source>
        <dbReference type="ARBA" id="ARBA00023136"/>
    </source>
</evidence>
<feature type="transmembrane region" description="Helical" evidence="6">
    <location>
        <begin position="67"/>
        <end position="87"/>
    </location>
</feature>
<evidence type="ECO:0000256" key="4">
    <source>
        <dbReference type="ARBA" id="ARBA00022989"/>
    </source>
</evidence>
<comment type="subcellular location">
    <subcellularLocation>
        <location evidence="1">Membrane</location>
        <topology evidence="1">Multi-pass membrane protein</topology>
    </subcellularLocation>
</comment>
<keyword evidence="3 6" id="KW-0812">Transmembrane</keyword>
<dbReference type="InterPro" id="IPR050638">
    <property type="entry name" value="AA-Vitamin_Transporters"/>
</dbReference>
<keyword evidence="5 6" id="KW-0472">Membrane</keyword>
<evidence type="ECO:0000256" key="1">
    <source>
        <dbReference type="ARBA" id="ARBA00004141"/>
    </source>
</evidence>
<feature type="transmembrane region" description="Helical" evidence="6">
    <location>
        <begin position="241"/>
        <end position="259"/>
    </location>
</feature>
<evidence type="ECO:0000256" key="2">
    <source>
        <dbReference type="ARBA" id="ARBA00007362"/>
    </source>
</evidence>
<evidence type="ECO:0000313" key="8">
    <source>
        <dbReference type="EMBL" id="APW64730.1"/>
    </source>
</evidence>
<keyword evidence="9" id="KW-1185">Reference proteome</keyword>
<name>A0A1P8KJK8_9BACT</name>
<dbReference type="RefSeq" id="WP_076083791.1">
    <property type="nucleotide sequence ID" value="NZ_CP019070.1"/>
</dbReference>
<accession>A0A1P8KJK8</accession>
<evidence type="ECO:0000256" key="6">
    <source>
        <dbReference type="SAM" id="Phobius"/>
    </source>
</evidence>
<dbReference type="KEGG" id="alp:LPB137_02160"/>
<feature type="transmembrane region" description="Helical" evidence="6">
    <location>
        <begin position="148"/>
        <end position="165"/>
    </location>
</feature>
<feature type="transmembrane region" description="Helical" evidence="6">
    <location>
        <begin position="93"/>
        <end position="114"/>
    </location>
</feature>
<feature type="transmembrane region" description="Helical" evidence="6">
    <location>
        <begin position="36"/>
        <end position="55"/>
    </location>
</feature>
<dbReference type="GO" id="GO:0016020">
    <property type="term" value="C:membrane"/>
    <property type="evidence" value="ECO:0007669"/>
    <property type="project" value="UniProtKB-SubCell"/>
</dbReference>
<comment type="similarity">
    <text evidence="2">Belongs to the EamA transporter family.</text>
</comment>
<evidence type="ECO:0000259" key="7">
    <source>
        <dbReference type="Pfam" id="PF00892"/>
    </source>
</evidence>
<gene>
    <name evidence="8" type="ORF">LPB137_02160</name>
</gene>